<protein>
    <recommendedName>
        <fullName evidence="2">DUF4124 domain-containing protein</fullName>
    </recommendedName>
</protein>
<accession>A0ABN8ALY7</accession>
<feature type="coiled-coil region" evidence="1">
    <location>
        <begin position="128"/>
        <end position="187"/>
    </location>
</feature>
<keyword evidence="4" id="KW-1185">Reference proteome</keyword>
<dbReference type="InterPro" id="IPR025392">
    <property type="entry name" value="DUF4124"/>
</dbReference>
<reference evidence="3 4" key="1">
    <citation type="submission" date="2021-10" db="EMBL/GenBank/DDBJ databases">
        <authorList>
            <person name="Koch H."/>
        </authorList>
    </citation>
    <scope>NUCLEOTIDE SEQUENCE [LARGE SCALE GENOMIC DNA]</scope>
    <source>
        <strain evidence="3">6680</strain>
    </source>
</reference>
<evidence type="ECO:0000256" key="1">
    <source>
        <dbReference type="SAM" id="Coils"/>
    </source>
</evidence>
<gene>
    <name evidence="3" type="ORF">NTG6680_0182</name>
</gene>
<evidence type="ECO:0000313" key="4">
    <source>
        <dbReference type="Proteomes" id="UP000839052"/>
    </source>
</evidence>
<proteinExistence type="predicted"/>
<sequence length="204" mass="23328">MKIFSVCLVLIVVVFSTAVEAKLYKWVDDKGVTHYGEVIPPEYTNKSNVLLNDKGRLIKRNEEINNTERRTNEEDDAKKRIDNEAKLELSRKDKALLNTFSNEKEIDLARDRNLHQVESLISSIQSLQRAARESLKNYQQEAEGIKRAGRKHPVSLQVDITEGENKLAKLQLDLVKAQEKAASVKASYEADKMRFRELNGSTKK</sequence>
<name>A0ABN8ALY7_9PROT</name>
<evidence type="ECO:0000313" key="3">
    <source>
        <dbReference type="EMBL" id="CAG9931435.1"/>
    </source>
</evidence>
<organism evidence="3 4">
    <name type="scientific">Candidatus Nitrotoga arctica</name>
    <dbReference type="NCBI Taxonomy" id="453162"/>
    <lineage>
        <taxon>Bacteria</taxon>
        <taxon>Pseudomonadati</taxon>
        <taxon>Pseudomonadota</taxon>
        <taxon>Betaproteobacteria</taxon>
        <taxon>Nitrosomonadales</taxon>
        <taxon>Gallionellaceae</taxon>
        <taxon>Candidatus Nitrotoga</taxon>
    </lineage>
</organism>
<dbReference type="RefSeq" id="WP_239795538.1">
    <property type="nucleotide sequence ID" value="NZ_OU912926.1"/>
</dbReference>
<dbReference type="EMBL" id="OU912926">
    <property type="protein sequence ID" value="CAG9931435.1"/>
    <property type="molecule type" value="Genomic_DNA"/>
</dbReference>
<feature type="domain" description="DUF4124" evidence="2">
    <location>
        <begin position="13"/>
        <end position="42"/>
    </location>
</feature>
<keyword evidence="1" id="KW-0175">Coiled coil</keyword>
<dbReference type="Proteomes" id="UP000839052">
    <property type="component" value="Chromosome"/>
</dbReference>
<dbReference type="Pfam" id="PF13511">
    <property type="entry name" value="DUF4124"/>
    <property type="match status" value="1"/>
</dbReference>
<evidence type="ECO:0000259" key="2">
    <source>
        <dbReference type="Pfam" id="PF13511"/>
    </source>
</evidence>